<gene>
    <name evidence="1" type="ORF">TOT_020000822</name>
</gene>
<dbReference type="Proteomes" id="UP000003786">
    <property type="component" value="Chromosome 2"/>
</dbReference>
<evidence type="ECO:0000313" key="1">
    <source>
        <dbReference type="EMBL" id="BAM40567.1"/>
    </source>
</evidence>
<protein>
    <submittedName>
        <fullName evidence="1">Uncharacterized protein</fullName>
    </submittedName>
</protein>
<organism evidence="1 2">
    <name type="scientific">Theileria orientalis strain Shintoku</name>
    <dbReference type="NCBI Taxonomy" id="869250"/>
    <lineage>
        <taxon>Eukaryota</taxon>
        <taxon>Sar</taxon>
        <taxon>Alveolata</taxon>
        <taxon>Apicomplexa</taxon>
        <taxon>Aconoidasida</taxon>
        <taxon>Piroplasmida</taxon>
        <taxon>Theileriidae</taxon>
        <taxon>Theileria</taxon>
    </lineage>
</organism>
<sequence length="95" mass="10786">MVITVKNGDVSIVSTKAEADKNNISFYQPINSNSHGVPNLSFLFYYIHTSDFDKFKSTNYVLILDKSSNSLRRLQVASYLMPPAQPHRFGIAFRI</sequence>
<dbReference type="EMBL" id="AP011947">
    <property type="protein sequence ID" value="BAM40567.1"/>
    <property type="molecule type" value="Genomic_DNA"/>
</dbReference>
<reference evidence="1 2" key="1">
    <citation type="journal article" date="2012" name="MBio">
        <title>Comparative genome analysis of three eukaryotic parasites with differing abilities to transform leukocytes reveals key mediators of Theileria-induced leukocyte transformation.</title>
        <authorList>
            <person name="Hayashida K."/>
            <person name="Hara Y."/>
            <person name="Abe T."/>
            <person name="Yamasaki C."/>
            <person name="Toyoda A."/>
            <person name="Kosuge T."/>
            <person name="Suzuki Y."/>
            <person name="Sato Y."/>
            <person name="Kawashima S."/>
            <person name="Katayama T."/>
            <person name="Wakaguri H."/>
            <person name="Inoue N."/>
            <person name="Homma K."/>
            <person name="Tada-Umezaki M."/>
            <person name="Yagi Y."/>
            <person name="Fujii Y."/>
            <person name="Habara T."/>
            <person name="Kanehisa M."/>
            <person name="Watanabe H."/>
            <person name="Ito K."/>
            <person name="Gojobori T."/>
            <person name="Sugawara H."/>
            <person name="Imanishi T."/>
            <person name="Weir W."/>
            <person name="Gardner M."/>
            <person name="Pain A."/>
            <person name="Shiels B."/>
            <person name="Hattori M."/>
            <person name="Nene V."/>
            <person name="Sugimoto C."/>
        </authorList>
    </citation>
    <scope>NUCLEOTIDE SEQUENCE [LARGE SCALE GENOMIC DNA]</scope>
    <source>
        <strain evidence="1 2">Shintoku</strain>
    </source>
</reference>
<name>J4CD58_THEOR</name>
<dbReference type="RefSeq" id="XP_009690868.1">
    <property type="nucleotide sequence ID" value="XM_009692573.1"/>
</dbReference>
<accession>J4CD58</accession>
<evidence type="ECO:0000313" key="2">
    <source>
        <dbReference type="Proteomes" id="UP000003786"/>
    </source>
</evidence>
<dbReference type="VEuPathDB" id="PiroplasmaDB:TOT_020000822"/>
<keyword evidence="2" id="KW-1185">Reference proteome</keyword>
<dbReference type="GeneID" id="20714938"/>
<dbReference type="AlphaFoldDB" id="J4CD58"/>
<proteinExistence type="predicted"/>
<dbReference type="KEGG" id="tot:TOT_020000822"/>